<name>A0A9N9NXS6_9GLOM</name>
<evidence type="ECO:0000313" key="1">
    <source>
        <dbReference type="EMBL" id="CAG8770224.1"/>
    </source>
</evidence>
<dbReference type="EMBL" id="CAJVPY010019111">
    <property type="protein sequence ID" value="CAG8770224.1"/>
    <property type="molecule type" value="Genomic_DNA"/>
</dbReference>
<dbReference type="AlphaFoldDB" id="A0A9N9NXS6"/>
<dbReference type="InterPro" id="IPR011009">
    <property type="entry name" value="Kinase-like_dom_sf"/>
</dbReference>
<dbReference type="Gene3D" id="1.10.510.10">
    <property type="entry name" value="Transferase(Phosphotransferase) domain 1"/>
    <property type="match status" value="1"/>
</dbReference>
<accession>A0A9N9NXS6</accession>
<comment type="caution">
    <text evidence="1">The sequence shown here is derived from an EMBL/GenBank/DDBJ whole genome shotgun (WGS) entry which is preliminary data.</text>
</comment>
<organism evidence="1 2">
    <name type="scientific">Dentiscutata erythropus</name>
    <dbReference type="NCBI Taxonomy" id="1348616"/>
    <lineage>
        <taxon>Eukaryota</taxon>
        <taxon>Fungi</taxon>
        <taxon>Fungi incertae sedis</taxon>
        <taxon>Mucoromycota</taxon>
        <taxon>Glomeromycotina</taxon>
        <taxon>Glomeromycetes</taxon>
        <taxon>Diversisporales</taxon>
        <taxon>Gigasporaceae</taxon>
        <taxon>Dentiscutata</taxon>
    </lineage>
</organism>
<feature type="non-terminal residue" evidence="1">
    <location>
        <position position="138"/>
    </location>
</feature>
<protein>
    <submittedName>
        <fullName evidence="1">17772_t:CDS:1</fullName>
    </submittedName>
</protein>
<dbReference type="Proteomes" id="UP000789405">
    <property type="component" value="Unassembled WGS sequence"/>
</dbReference>
<reference evidence="1" key="1">
    <citation type="submission" date="2021-06" db="EMBL/GenBank/DDBJ databases">
        <authorList>
            <person name="Kallberg Y."/>
            <person name="Tangrot J."/>
            <person name="Rosling A."/>
        </authorList>
    </citation>
    <scope>NUCLEOTIDE SEQUENCE</scope>
    <source>
        <strain evidence="1">MA453B</strain>
    </source>
</reference>
<keyword evidence="2" id="KW-1185">Reference proteome</keyword>
<evidence type="ECO:0000313" key="2">
    <source>
        <dbReference type="Proteomes" id="UP000789405"/>
    </source>
</evidence>
<sequence>MLIDGFVRLGEQKVAVKRINTSPNNSETFIEPIALIESAISCRSDVVNFDVLKCYGLSKLPNTNSYLIITELCKYDLWKHLEQNFGNLDCIILNKERPQTDRRNVFVPDCYKELMEQCWDDNPSNRPNINQLYEILRG</sequence>
<dbReference type="SUPFAM" id="SSF56112">
    <property type="entry name" value="Protein kinase-like (PK-like)"/>
    <property type="match status" value="1"/>
</dbReference>
<gene>
    <name evidence="1" type="ORF">DERYTH_LOCUS18616</name>
</gene>
<dbReference type="OrthoDB" id="2331397at2759"/>
<proteinExistence type="predicted"/>